<dbReference type="InterPro" id="IPR017039">
    <property type="entry name" value="Virul_fac_BrkB"/>
</dbReference>
<feature type="transmembrane region" description="Helical" evidence="7">
    <location>
        <begin position="30"/>
        <end position="52"/>
    </location>
</feature>
<proteinExistence type="predicted"/>
<keyword evidence="3 7" id="KW-0812">Transmembrane</keyword>
<feature type="region of interest" description="Disordered" evidence="6">
    <location>
        <begin position="354"/>
        <end position="377"/>
    </location>
</feature>
<keyword evidence="2" id="KW-1003">Cell membrane</keyword>
<reference evidence="8" key="1">
    <citation type="submission" date="2021-06" db="EMBL/GenBank/DDBJ databases">
        <title>Halomicroarcula sp. F24A a new haloarchaeum isolated from saline soil.</title>
        <authorList>
            <person name="Duran-Viseras A."/>
            <person name="Sanchez-Porro C."/>
            <person name="Ventosa A."/>
        </authorList>
    </citation>
    <scope>NUCLEOTIDE SEQUENCE</scope>
    <source>
        <strain evidence="8">F24A</strain>
    </source>
</reference>
<comment type="subcellular location">
    <subcellularLocation>
        <location evidence="1">Cell membrane</location>
        <topology evidence="1">Multi-pass membrane protein</topology>
    </subcellularLocation>
</comment>
<feature type="transmembrane region" description="Helical" evidence="7">
    <location>
        <begin position="195"/>
        <end position="216"/>
    </location>
</feature>
<feature type="transmembrane region" description="Helical" evidence="7">
    <location>
        <begin position="132"/>
        <end position="152"/>
    </location>
</feature>
<feature type="transmembrane region" description="Helical" evidence="7">
    <location>
        <begin position="87"/>
        <end position="105"/>
    </location>
</feature>
<evidence type="ECO:0000256" key="2">
    <source>
        <dbReference type="ARBA" id="ARBA00022475"/>
    </source>
</evidence>
<comment type="caution">
    <text evidence="8">The sequence shown here is derived from an EMBL/GenBank/DDBJ whole genome shotgun (WGS) entry which is preliminary data.</text>
</comment>
<dbReference type="RefSeq" id="WP_220587778.1">
    <property type="nucleotide sequence ID" value="NZ_RKLQ01000001.1"/>
</dbReference>
<evidence type="ECO:0000313" key="8">
    <source>
        <dbReference type="EMBL" id="MBX0303580.1"/>
    </source>
</evidence>
<evidence type="ECO:0000313" key="9">
    <source>
        <dbReference type="Proteomes" id="UP000783863"/>
    </source>
</evidence>
<sequence length="377" mass="39841">MVTQSGAIDFGKRVASDFSEKNVTFMAAALAYHAFISLAPMLLLLFVLFTAVGVGLETQVIQSAIGWLPGPIAELVTGLLQGGTNGAGASIIGLLVLVWGTLKIFRGLDTAFSEIYETVDTNSLVDKFRDGLVVFVALAVALVAMVGSSIVLGGLADRVPFSDLLTPVALLAGLVVAFYPIYYVFPDADLGVRDVLPGVVVAAVGWGALQGLFQLYLSVADPSAGNFFGGVIVVVTYLYFSALVLLLGAVVNAVIGEHSLGGPGGVGRATTHFTTERTESLEPAELVAYLADLRTELLTDRGSHRRTDLVGPRPKPTGPVELVEQSTTEGETNQWLVTLRWEVSDDELVEYLASRAGPEASEPAADRRVANESQAED</sequence>
<evidence type="ECO:0000256" key="5">
    <source>
        <dbReference type="ARBA" id="ARBA00023136"/>
    </source>
</evidence>
<keyword evidence="5 7" id="KW-0472">Membrane</keyword>
<evidence type="ECO:0000256" key="6">
    <source>
        <dbReference type="SAM" id="MobiDB-lite"/>
    </source>
</evidence>
<accession>A0A8J8CCJ8</accession>
<organism evidence="8 9">
    <name type="scientific">Haloarcula salinisoli</name>
    <dbReference type="NCBI Taxonomy" id="2487746"/>
    <lineage>
        <taxon>Archaea</taxon>
        <taxon>Methanobacteriati</taxon>
        <taxon>Methanobacteriota</taxon>
        <taxon>Stenosarchaea group</taxon>
        <taxon>Halobacteria</taxon>
        <taxon>Halobacteriales</taxon>
        <taxon>Haloarculaceae</taxon>
        <taxon>Haloarcula</taxon>
    </lineage>
</organism>
<evidence type="ECO:0000256" key="7">
    <source>
        <dbReference type="SAM" id="Phobius"/>
    </source>
</evidence>
<keyword evidence="4 7" id="KW-1133">Transmembrane helix</keyword>
<evidence type="ECO:0000256" key="3">
    <source>
        <dbReference type="ARBA" id="ARBA00022692"/>
    </source>
</evidence>
<name>A0A8J8CCJ8_9EURY</name>
<dbReference type="Proteomes" id="UP000783863">
    <property type="component" value="Unassembled WGS sequence"/>
</dbReference>
<keyword evidence="9" id="KW-1185">Reference proteome</keyword>
<gene>
    <name evidence="8" type="ORF">EGD98_07830</name>
</gene>
<dbReference type="GO" id="GO:0005886">
    <property type="term" value="C:plasma membrane"/>
    <property type="evidence" value="ECO:0007669"/>
    <property type="project" value="UniProtKB-SubCell"/>
</dbReference>
<feature type="transmembrane region" description="Helical" evidence="7">
    <location>
        <begin position="228"/>
        <end position="255"/>
    </location>
</feature>
<dbReference type="PANTHER" id="PTHR30213:SF0">
    <property type="entry name" value="UPF0761 MEMBRANE PROTEIN YIHY"/>
    <property type="match status" value="1"/>
</dbReference>
<dbReference type="PANTHER" id="PTHR30213">
    <property type="entry name" value="INNER MEMBRANE PROTEIN YHJD"/>
    <property type="match status" value="1"/>
</dbReference>
<evidence type="ECO:0000256" key="4">
    <source>
        <dbReference type="ARBA" id="ARBA00022989"/>
    </source>
</evidence>
<dbReference type="Pfam" id="PF03631">
    <property type="entry name" value="Virul_fac_BrkB"/>
    <property type="match status" value="1"/>
</dbReference>
<feature type="region of interest" description="Disordered" evidence="6">
    <location>
        <begin position="304"/>
        <end position="328"/>
    </location>
</feature>
<feature type="transmembrane region" description="Helical" evidence="7">
    <location>
        <begin position="164"/>
        <end position="183"/>
    </location>
</feature>
<dbReference type="EMBL" id="RKLQ01000001">
    <property type="protein sequence ID" value="MBX0303580.1"/>
    <property type="molecule type" value="Genomic_DNA"/>
</dbReference>
<evidence type="ECO:0000256" key="1">
    <source>
        <dbReference type="ARBA" id="ARBA00004651"/>
    </source>
</evidence>
<dbReference type="NCBIfam" id="TIGR00765">
    <property type="entry name" value="yihY_not_rbn"/>
    <property type="match status" value="1"/>
</dbReference>
<dbReference type="AlphaFoldDB" id="A0A8J8CCJ8"/>
<protein>
    <submittedName>
        <fullName evidence="8">YihY/virulence factor BrkB family protein</fullName>
    </submittedName>
</protein>